<sequence length="111" mass="12515">MKKSILTILFSIYLSFNIIGLIPALTNPKTYKQGIYSLSDFNISKNNTYSIRNSSKTNDIRVLIFDENYLLLQNVSLPKNTLDIDTTLPLKPEYSLVVIGNGELTITPKQS</sequence>
<name>R9C569_9CLOT</name>
<evidence type="ECO:0000256" key="1">
    <source>
        <dbReference type="ARBA" id="ARBA00007248"/>
    </source>
</evidence>
<protein>
    <submittedName>
        <fullName evidence="2">Uncharacterized protein</fullName>
    </submittedName>
</protein>
<comment type="caution">
    <text evidence="2">The sequence shown here is derived from an EMBL/GenBank/DDBJ whole genome shotgun (WGS) entry which is preliminary data.</text>
</comment>
<comment type="similarity">
    <text evidence="1">Belongs to the bacteroidetes fimbrillin superfamily. FimB/Mfa2 family.</text>
</comment>
<dbReference type="Proteomes" id="UP000013988">
    <property type="component" value="Unassembled WGS sequence"/>
</dbReference>
<dbReference type="InterPro" id="IPR014941">
    <property type="entry name" value="FimB/Mfa2/Mfa3"/>
</dbReference>
<accession>R9C569</accession>
<gene>
    <name evidence="2" type="ORF">A500_12619</name>
</gene>
<keyword evidence="3" id="KW-1185">Reference proteome</keyword>
<proteinExistence type="inferred from homology"/>
<dbReference type="AlphaFoldDB" id="R9C569"/>
<evidence type="ECO:0000313" key="3">
    <source>
        <dbReference type="Proteomes" id="UP000013988"/>
    </source>
</evidence>
<organism evidence="2 3">
    <name type="scientific">Clostridium sartagoforme AAU1</name>
    <dbReference type="NCBI Taxonomy" id="1202534"/>
    <lineage>
        <taxon>Bacteria</taxon>
        <taxon>Bacillati</taxon>
        <taxon>Bacillota</taxon>
        <taxon>Clostridia</taxon>
        <taxon>Eubacteriales</taxon>
        <taxon>Clostridiaceae</taxon>
        <taxon>Clostridium</taxon>
    </lineage>
</organism>
<evidence type="ECO:0000313" key="2">
    <source>
        <dbReference type="EMBL" id="EOR24447.1"/>
    </source>
</evidence>
<dbReference type="EMBL" id="ASRV01000150">
    <property type="protein sequence ID" value="EOR24447.1"/>
    <property type="molecule type" value="Genomic_DNA"/>
</dbReference>
<dbReference type="Pfam" id="PF08842">
    <property type="entry name" value="Mfa2"/>
    <property type="match status" value="1"/>
</dbReference>
<dbReference type="OrthoDB" id="1924904at2"/>
<dbReference type="RefSeq" id="WP_016207847.1">
    <property type="nucleotide sequence ID" value="NZ_ASRV01000150.1"/>
</dbReference>
<reference evidence="2 3" key="1">
    <citation type="submission" date="2013-03" db="EMBL/GenBank/DDBJ databases">
        <title>Whole genome shotgun sequencing of Clostridium sartagoforme AAU1.</title>
        <authorList>
            <person name="Joshi C.G."/>
            <person name="Duggirala S.M."/>
            <person name="Nathani N.M."/>
            <person name="Bhatt V.D."/>
            <person name="Patel A.K."/>
            <person name="Pandya P.R."/>
            <person name="KaPatel J.A."/>
        </authorList>
    </citation>
    <scope>NUCLEOTIDE SEQUENCE [LARGE SCALE GENOMIC DNA]</scope>
    <source>
        <strain evidence="2 3">AAU1</strain>
    </source>
</reference>